<proteinExistence type="predicted"/>
<dbReference type="EMBL" id="GBRH01179546">
    <property type="protein sequence ID" value="JAE18350.1"/>
    <property type="molecule type" value="Transcribed_RNA"/>
</dbReference>
<reference evidence="1" key="1">
    <citation type="submission" date="2014-09" db="EMBL/GenBank/DDBJ databases">
        <authorList>
            <person name="Magalhaes I.L.F."/>
            <person name="Oliveira U."/>
            <person name="Santos F.R."/>
            <person name="Vidigal T.H.D.A."/>
            <person name="Brescovit A.D."/>
            <person name="Santos A.J."/>
        </authorList>
    </citation>
    <scope>NUCLEOTIDE SEQUENCE</scope>
    <source>
        <tissue evidence="1">Shoot tissue taken approximately 20 cm above the soil surface</tissue>
    </source>
</reference>
<protein>
    <submittedName>
        <fullName evidence="1">Uncharacterized protein</fullName>
    </submittedName>
</protein>
<dbReference type="AlphaFoldDB" id="A0A0A9FZT0"/>
<sequence length="138" mass="15564">MKPGQQDETISTAQRIVCPSNVVFSGTGCHRSRRGDRFRWIRYQYDATRVSFHGQLRPLHPLRQGLHPHVRQEEPHVGKVLPALAQALGVQVPFAPSGREAEHLHPHALDHSPHLILPLLAKIHELLGEHPSFLNKTT</sequence>
<dbReference type="PROSITE" id="PS51257">
    <property type="entry name" value="PROKAR_LIPOPROTEIN"/>
    <property type="match status" value="1"/>
</dbReference>
<organism evidence="1">
    <name type="scientific">Arundo donax</name>
    <name type="common">Giant reed</name>
    <name type="synonym">Donax arundinaceus</name>
    <dbReference type="NCBI Taxonomy" id="35708"/>
    <lineage>
        <taxon>Eukaryota</taxon>
        <taxon>Viridiplantae</taxon>
        <taxon>Streptophyta</taxon>
        <taxon>Embryophyta</taxon>
        <taxon>Tracheophyta</taxon>
        <taxon>Spermatophyta</taxon>
        <taxon>Magnoliopsida</taxon>
        <taxon>Liliopsida</taxon>
        <taxon>Poales</taxon>
        <taxon>Poaceae</taxon>
        <taxon>PACMAD clade</taxon>
        <taxon>Arundinoideae</taxon>
        <taxon>Arundineae</taxon>
        <taxon>Arundo</taxon>
    </lineage>
</organism>
<evidence type="ECO:0000313" key="1">
    <source>
        <dbReference type="EMBL" id="JAE18350.1"/>
    </source>
</evidence>
<accession>A0A0A9FZT0</accession>
<reference evidence="1" key="2">
    <citation type="journal article" date="2015" name="Data Brief">
        <title>Shoot transcriptome of the giant reed, Arundo donax.</title>
        <authorList>
            <person name="Barrero R.A."/>
            <person name="Guerrero F.D."/>
            <person name="Moolhuijzen P."/>
            <person name="Goolsby J.A."/>
            <person name="Tidwell J."/>
            <person name="Bellgard S.E."/>
            <person name="Bellgard M.I."/>
        </authorList>
    </citation>
    <scope>NUCLEOTIDE SEQUENCE</scope>
    <source>
        <tissue evidence="1">Shoot tissue taken approximately 20 cm above the soil surface</tissue>
    </source>
</reference>
<name>A0A0A9FZT0_ARUDO</name>